<evidence type="ECO:0000313" key="3">
    <source>
        <dbReference type="EMBL" id="QJA88194.1"/>
    </source>
</evidence>
<dbReference type="EMBL" id="MT142761">
    <property type="protein sequence ID" value="QJA88194.1"/>
    <property type="molecule type" value="Genomic_DNA"/>
</dbReference>
<dbReference type="AlphaFoldDB" id="A0A6H1ZXC1"/>
<dbReference type="EMBL" id="MT142344">
    <property type="protein sequence ID" value="QJA78597.1"/>
    <property type="molecule type" value="Genomic_DNA"/>
</dbReference>
<sequence>MDDGINSSENPDEWTTAPMVVVREGKRKCLKCKVDYYYHTYENGWEMRTSCLCDYSREIGND</sequence>
<accession>A0A6H1ZXC1</accession>
<dbReference type="EMBL" id="MT144310">
    <property type="protein sequence ID" value="QJA52071.1"/>
    <property type="molecule type" value="Genomic_DNA"/>
</dbReference>
<evidence type="ECO:0000313" key="1">
    <source>
        <dbReference type="EMBL" id="QJA52071.1"/>
    </source>
</evidence>
<proteinExistence type="predicted"/>
<reference evidence="1" key="1">
    <citation type="submission" date="2020-03" db="EMBL/GenBank/DDBJ databases">
        <title>The deep terrestrial virosphere.</title>
        <authorList>
            <person name="Holmfeldt K."/>
            <person name="Nilsson E."/>
            <person name="Simone D."/>
            <person name="Lopez-Fernandez M."/>
            <person name="Wu X."/>
            <person name="de Brujin I."/>
            <person name="Lundin D."/>
            <person name="Andersson A."/>
            <person name="Bertilsson S."/>
            <person name="Dopson M."/>
        </authorList>
    </citation>
    <scope>NUCLEOTIDE SEQUENCE</scope>
    <source>
        <strain evidence="2">MM415A01049</strain>
        <strain evidence="3">MM415B02812</strain>
        <strain evidence="1">TM448A02462</strain>
    </source>
</reference>
<gene>
    <name evidence="2" type="ORF">MM415A01049_0009</name>
    <name evidence="3" type="ORF">MM415B02812_0005</name>
    <name evidence="1" type="ORF">TM448A02462_0009</name>
</gene>
<name>A0A6H1ZXC1_9ZZZZ</name>
<evidence type="ECO:0000313" key="2">
    <source>
        <dbReference type="EMBL" id="QJA78597.1"/>
    </source>
</evidence>
<protein>
    <submittedName>
        <fullName evidence="1">Uncharacterized protein</fullName>
    </submittedName>
</protein>
<organism evidence="1">
    <name type="scientific">viral metagenome</name>
    <dbReference type="NCBI Taxonomy" id="1070528"/>
    <lineage>
        <taxon>unclassified sequences</taxon>
        <taxon>metagenomes</taxon>
        <taxon>organismal metagenomes</taxon>
    </lineage>
</organism>